<evidence type="ECO:0000256" key="11">
    <source>
        <dbReference type="ARBA" id="ARBA00022840"/>
    </source>
</evidence>
<dbReference type="InterPro" id="IPR018163">
    <property type="entry name" value="Thr/Ala-tRNA-synth_IIc_edit"/>
</dbReference>
<dbReference type="InterPro" id="IPR045864">
    <property type="entry name" value="aa-tRNA-synth_II/BPL/LPL"/>
</dbReference>
<comment type="cofactor">
    <cofactor evidence="1">
        <name>Zn(2+)</name>
        <dbReference type="ChEBI" id="CHEBI:29105"/>
    </cofactor>
</comment>
<dbReference type="GO" id="GO:0045892">
    <property type="term" value="P:negative regulation of DNA-templated transcription"/>
    <property type="evidence" value="ECO:0007669"/>
    <property type="project" value="TreeGrafter"/>
</dbReference>
<dbReference type="InterPro" id="IPR018165">
    <property type="entry name" value="Ala-tRNA-synth_IIc_core"/>
</dbReference>
<dbReference type="GO" id="GO:0005829">
    <property type="term" value="C:cytosol"/>
    <property type="evidence" value="ECO:0007669"/>
    <property type="project" value="TreeGrafter"/>
</dbReference>
<evidence type="ECO:0000256" key="15">
    <source>
        <dbReference type="SAM" id="Coils"/>
    </source>
</evidence>
<gene>
    <name evidence="17" type="ORF">LCGC14_0956960</name>
</gene>
<dbReference type="InterPro" id="IPR012947">
    <property type="entry name" value="tRNA_SAD"/>
</dbReference>
<dbReference type="CDD" id="cd00673">
    <property type="entry name" value="AlaRS_core"/>
    <property type="match status" value="1"/>
</dbReference>
<keyword evidence="13" id="KW-0648">Protein biosynthesis</keyword>
<organism evidence="17">
    <name type="scientific">marine sediment metagenome</name>
    <dbReference type="NCBI Taxonomy" id="412755"/>
    <lineage>
        <taxon>unclassified sequences</taxon>
        <taxon>metagenomes</taxon>
        <taxon>ecological metagenomes</taxon>
    </lineage>
</organism>
<proteinExistence type="inferred from homology"/>
<keyword evidence="15" id="KW-0175">Coiled coil</keyword>
<keyword evidence="10" id="KW-0862">Zinc</keyword>
<dbReference type="FunFam" id="3.30.980.10:FF:000004">
    <property type="entry name" value="Alanine--tRNA ligase, cytoplasmic"/>
    <property type="match status" value="1"/>
</dbReference>
<keyword evidence="7" id="KW-0436">Ligase</keyword>
<evidence type="ECO:0000256" key="12">
    <source>
        <dbReference type="ARBA" id="ARBA00022884"/>
    </source>
</evidence>
<dbReference type="InterPro" id="IPR002318">
    <property type="entry name" value="Ala-tRNA-lgiase_IIc"/>
</dbReference>
<dbReference type="GO" id="GO:0000049">
    <property type="term" value="F:tRNA binding"/>
    <property type="evidence" value="ECO:0007669"/>
    <property type="project" value="UniProtKB-KW"/>
</dbReference>
<evidence type="ECO:0000313" key="17">
    <source>
        <dbReference type="EMBL" id="KKN18312.1"/>
    </source>
</evidence>
<accession>A0A0F9P1U0</accession>
<protein>
    <recommendedName>
        <fullName evidence="5">Alanine--tRNA ligase</fullName>
        <ecNumber evidence="4">6.1.1.7</ecNumber>
    </recommendedName>
</protein>
<keyword evidence="14" id="KW-0030">Aminoacyl-tRNA synthetase</keyword>
<dbReference type="PROSITE" id="PS50860">
    <property type="entry name" value="AA_TRNA_LIGASE_II_ALA"/>
    <property type="match status" value="1"/>
</dbReference>
<dbReference type="SMART" id="SM00863">
    <property type="entry name" value="tRNA_SAD"/>
    <property type="match status" value="1"/>
</dbReference>
<comment type="subcellular location">
    <subcellularLocation>
        <location evidence="2">Cytoplasm</location>
    </subcellularLocation>
</comment>
<dbReference type="SUPFAM" id="SSF101353">
    <property type="entry name" value="Putative anticodon-binding domain of alanyl-tRNA synthetase (AlaRS)"/>
    <property type="match status" value="1"/>
</dbReference>
<dbReference type="AlphaFoldDB" id="A0A0F9P1U0"/>
<dbReference type="GO" id="GO:0006419">
    <property type="term" value="P:alanyl-tRNA aminoacylation"/>
    <property type="evidence" value="ECO:0007669"/>
    <property type="project" value="InterPro"/>
</dbReference>
<dbReference type="GO" id="GO:0046872">
    <property type="term" value="F:metal ion binding"/>
    <property type="evidence" value="ECO:0007669"/>
    <property type="project" value="UniProtKB-KW"/>
</dbReference>
<dbReference type="FunFam" id="3.30.930.10:FF:000004">
    <property type="entry name" value="Alanine--tRNA ligase"/>
    <property type="match status" value="1"/>
</dbReference>
<reference evidence="17" key="1">
    <citation type="journal article" date="2015" name="Nature">
        <title>Complex archaea that bridge the gap between prokaryotes and eukaryotes.</title>
        <authorList>
            <person name="Spang A."/>
            <person name="Saw J.H."/>
            <person name="Jorgensen S.L."/>
            <person name="Zaremba-Niedzwiedzka K."/>
            <person name="Martijn J."/>
            <person name="Lind A.E."/>
            <person name="van Eijk R."/>
            <person name="Schleper C."/>
            <person name="Guy L."/>
            <person name="Ettema T.J."/>
        </authorList>
    </citation>
    <scope>NUCLEOTIDE SEQUENCE</scope>
</reference>
<evidence type="ECO:0000256" key="9">
    <source>
        <dbReference type="ARBA" id="ARBA00022741"/>
    </source>
</evidence>
<sequence length="826" mass="90749">MKSSAEIRHLFLDFFEKKGHEIVASSPLVPANDPTLLFTNAGMVQFKELFLGQEVRKYTKAVTSQRCVRAGGKHNDLENVGYTARHHTFFEMLGNFSFGDYFKREAIQYAWEFLTVTLALPPEKLWVTVFDEDDEAADIWIKEMGVDPARLSRIGAKDNFWSMGDTGPCGPCSEIFYDHGEEVAGGPPGTPEEDGDRYIEIWNLVFMQFDRAVDGTLTPLPKPSVDTGMGLERLAAVLQHVHNNYDIDLFQRLIQAIQKLSGTKDASNTSLRVIADHIRSCAFMITDGVQPSNEGRGYVLRRIIRRAIRHGHKLGMTEDFFYKLVAPLVAEMGEAFPELAKAQAIVERALKQEEARFADTLDNGLKILENAIEHLSDKEIPGEIVFQLYDTYGFPIDLTADIARERELTIDIAGFERAMEAQRTRARSASQFAGSLSENVDIDGITSFSGYDKTFDDATITSILIDGEHVEQLHAGQHGIIVLDNSPFYAESGGQAGDLGQISTDTANFDVTDTRKQGKAFTHIGLCENGSFKVGDKIVAHINESSRTATALNHSATHLLHAALQKVLGEHVAQKGSLVNAQRLRFDFSHFEPVSATQLHEIERLVNQQIRLNHAIETNIMSLDDAKQSGAMALFGEKYEEDVRVLNMGDFSTELCGGTHALRTGDIGLIKITSEAGTASGVRRIEAVTGEMALDYIDMTESRMQEIAGLVKANAETVTEKTAQLVQRSRQLEKELDALKSKLASSAGNDLASTAQDISGIKVLAAKLDGADTKTLRDTVDQLKNKLGSAAVILASIEEDKITLIAGVSKDVTDKIKAGDLVGHVA</sequence>
<evidence type="ECO:0000256" key="2">
    <source>
        <dbReference type="ARBA" id="ARBA00004496"/>
    </source>
</evidence>
<comment type="caution">
    <text evidence="17">The sequence shown here is derived from an EMBL/GenBank/DDBJ whole genome shotgun (WGS) entry which is preliminary data.</text>
</comment>
<dbReference type="Gene3D" id="3.30.930.10">
    <property type="entry name" value="Bira Bifunctional Protein, Domain 2"/>
    <property type="match status" value="1"/>
</dbReference>
<evidence type="ECO:0000256" key="5">
    <source>
        <dbReference type="ARBA" id="ARBA00017959"/>
    </source>
</evidence>
<dbReference type="Pfam" id="PF02272">
    <property type="entry name" value="DHHA1"/>
    <property type="match status" value="1"/>
</dbReference>
<keyword evidence="9" id="KW-0547">Nucleotide-binding</keyword>
<dbReference type="HAMAP" id="MF_00036_B">
    <property type="entry name" value="Ala_tRNA_synth_B"/>
    <property type="match status" value="1"/>
</dbReference>
<dbReference type="EC" id="6.1.1.7" evidence="4"/>
<evidence type="ECO:0000259" key="16">
    <source>
        <dbReference type="PROSITE" id="PS50860"/>
    </source>
</evidence>
<dbReference type="SUPFAM" id="SSF55186">
    <property type="entry name" value="ThrRS/AlaRS common domain"/>
    <property type="match status" value="1"/>
</dbReference>
<dbReference type="Gene3D" id="6.10.250.550">
    <property type="match status" value="1"/>
</dbReference>
<dbReference type="Pfam" id="PF01411">
    <property type="entry name" value="tRNA-synt_2c"/>
    <property type="match status" value="1"/>
</dbReference>
<feature type="non-terminal residue" evidence="17">
    <location>
        <position position="826"/>
    </location>
</feature>
<dbReference type="Gene3D" id="2.40.30.130">
    <property type="match status" value="1"/>
</dbReference>
<keyword evidence="6" id="KW-0820">tRNA-binding</keyword>
<dbReference type="GO" id="GO:0004813">
    <property type="term" value="F:alanine-tRNA ligase activity"/>
    <property type="evidence" value="ECO:0007669"/>
    <property type="project" value="UniProtKB-EC"/>
</dbReference>
<dbReference type="GO" id="GO:0002161">
    <property type="term" value="F:aminoacyl-tRNA deacylase activity"/>
    <property type="evidence" value="ECO:0007669"/>
    <property type="project" value="TreeGrafter"/>
</dbReference>
<dbReference type="PANTHER" id="PTHR11777:SF9">
    <property type="entry name" value="ALANINE--TRNA LIGASE, CYTOPLASMIC"/>
    <property type="match status" value="1"/>
</dbReference>
<dbReference type="InterPro" id="IPR050058">
    <property type="entry name" value="Ala-tRNA_ligase"/>
</dbReference>
<dbReference type="GO" id="GO:0005524">
    <property type="term" value="F:ATP binding"/>
    <property type="evidence" value="ECO:0007669"/>
    <property type="project" value="UniProtKB-KW"/>
</dbReference>
<dbReference type="Gene3D" id="3.30.54.20">
    <property type="match status" value="1"/>
</dbReference>
<dbReference type="NCBIfam" id="TIGR00344">
    <property type="entry name" value="alaS"/>
    <property type="match status" value="1"/>
</dbReference>
<dbReference type="PANTHER" id="PTHR11777">
    <property type="entry name" value="ALANYL-TRNA SYNTHETASE"/>
    <property type="match status" value="1"/>
</dbReference>
<dbReference type="InterPro" id="IPR003156">
    <property type="entry name" value="DHHA1_dom"/>
</dbReference>
<dbReference type="InterPro" id="IPR009000">
    <property type="entry name" value="Transl_B-barrel_sf"/>
</dbReference>
<dbReference type="Gene3D" id="3.10.310.40">
    <property type="match status" value="1"/>
</dbReference>
<dbReference type="PRINTS" id="PR00980">
    <property type="entry name" value="TRNASYNTHALA"/>
</dbReference>
<dbReference type="SUPFAM" id="SSF55681">
    <property type="entry name" value="Class II aaRS and biotin synthetases"/>
    <property type="match status" value="1"/>
</dbReference>
<keyword evidence="12" id="KW-0694">RNA-binding</keyword>
<evidence type="ECO:0000256" key="6">
    <source>
        <dbReference type="ARBA" id="ARBA00022555"/>
    </source>
</evidence>
<dbReference type="Gene3D" id="3.30.980.10">
    <property type="entry name" value="Threonyl-trna Synthetase, Chain A, domain 2"/>
    <property type="match status" value="1"/>
</dbReference>
<feature type="domain" description="Alanyl-transfer RNA synthetases family profile" evidence="16">
    <location>
        <begin position="2"/>
        <end position="699"/>
    </location>
</feature>
<name>A0A0F9P1U0_9ZZZZ</name>
<feature type="coiled-coil region" evidence="15">
    <location>
        <begin position="715"/>
        <end position="749"/>
    </location>
</feature>
<dbReference type="EMBL" id="LAZR01003439">
    <property type="protein sequence ID" value="KKN18312.1"/>
    <property type="molecule type" value="Genomic_DNA"/>
</dbReference>
<evidence type="ECO:0000256" key="8">
    <source>
        <dbReference type="ARBA" id="ARBA00022723"/>
    </source>
</evidence>
<keyword evidence="8" id="KW-0479">Metal-binding</keyword>
<dbReference type="FunFam" id="2.40.30.130:FF:000001">
    <property type="entry name" value="Alanine--tRNA ligase"/>
    <property type="match status" value="1"/>
</dbReference>
<dbReference type="FunFam" id="3.30.54.20:FF:000001">
    <property type="entry name" value="Alanine--tRNA ligase"/>
    <property type="match status" value="1"/>
</dbReference>
<keyword evidence="11" id="KW-0067">ATP-binding</keyword>
<dbReference type="InterPro" id="IPR018162">
    <property type="entry name" value="Ala-tRNA-ligase_IIc_anticod-bd"/>
</dbReference>
<dbReference type="Pfam" id="PF07973">
    <property type="entry name" value="tRNA_SAD"/>
    <property type="match status" value="1"/>
</dbReference>
<evidence type="ECO:0000256" key="3">
    <source>
        <dbReference type="ARBA" id="ARBA00008226"/>
    </source>
</evidence>
<dbReference type="FunFam" id="3.10.310.40:FF:000001">
    <property type="entry name" value="Alanine--tRNA ligase"/>
    <property type="match status" value="1"/>
</dbReference>
<dbReference type="InterPro" id="IPR018164">
    <property type="entry name" value="Ala-tRNA-synth_IIc_N"/>
</dbReference>
<evidence type="ECO:0000256" key="13">
    <source>
        <dbReference type="ARBA" id="ARBA00022917"/>
    </source>
</evidence>
<dbReference type="SUPFAM" id="SSF50447">
    <property type="entry name" value="Translation proteins"/>
    <property type="match status" value="1"/>
</dbReference>
<dbReference type="InterPro" id="IPR023033">
    <property type="entry name" value="Ala_tRNA_ligase_euk/bac"/>
</dbReference>
<comment type="similarity">
    <text evidence="3">Belongs to the class-II aminoacyl-tRNA synthetase family.</text>
</comment>
<evidence type="ECO:0000256" key="1">
    <source>
        <dbReference type="ARBA" id="ARBA00001947"/>
    </source>
</evidence>
<evidence type="ECO:0000256" key="4">
    <source>
        <dbReference type="ARBA" id="ARBA00013168"/>
    </source>
</evidence>
<evidence type="ECO:0000256" key="7">
    <source>
        <dbReference type="ARBA" id="ARBA00022598"/>
    </source>
</evidence>
<evidence type="ECO:0000256" key="10">
    <source>
        <dbReference type="ARBA" id="ARBA00022833"/>
    </source>
</evidence>
<evidence type="ECO:0000256" key="14">
    <source>
        <dbReference type="ARBA" id="ARBA00023146"/>
    </source>
</evidence>